<keyword evidence="1" id="KW-0808">Transferase</keyword>
<dbReference type="EMBL" id="JACBXQ010000005">
    <property type="protein sequence ID" value="MBG9986915.1"/>
    <property type="molecule type" value="Genomic_DNA"/>
</dbReference>
<feature type="domain" description="Polymerase beta nucleotidyltransferase" evidence="3">
    <location>
        <begin position="17"/>
        <end position="90"/>
    </location>
</feature>
<name>A0ABS0LRX5_9LACT</name>
<evidence type="ECO:0000313" key="4">
    <source>
        <dbReference type="EMBL" id="MBG9986915.1"/>
    </source>
</evidence>
<evidence type="ECO:0000256" key="1">
    <source>
        <dbReference type="ARBA" id="ARBA00022679"/>
    </source>
</evidence>
<dbReference type="CDD" id="cd05403">
    <property type="entry name" value="NT_KNTase_like"/>
    <property type="match status" value="1"/>
</dbReference>
<reference evidence="4 5" key="1">
    <citation type="submission" date="2020-07" db="EMBL/GenBank/DDBJ databases">
        <title>Facklamia lactis sp. nov., isolated from raw milk.</title>
        <authorList>
            <person name="Doll E.V."/>
            <person name="Huptas C."/>
            <person name="Staib L."/>
            <person name="Wenning M."/>
            <person name="Scherer S."/>
        </authorList>
    </citation>
    <scope>NUCLEOTIDE SEQUENCE [LARGE SCALE GENOMIC DNA]</scope>
    <source>
        <strain evidence="4 5">DSM 111018</strain>
    </source>
</reference>
<gene>
    <name evidence="4" type="ORF">HZY91_08445</name>
</gene>
<evidence type="ECO:0000259" key="3">
    <source>
        <dbReference type="Pfam" id="PF18765"/>
    </source>
</evidence>
<dbReference type="Gene3D" id="3.30.460.10">
    <property type="entry name" value="Beta Polymerase, domain 2"/>
    <property type="match status" value="1"/>
</dbReference>
<keyword evidence="5" id="KW-1185">Reference proteome</keyword>
<protein>
    <submittedName>
        <fullName evidence="4">DUF4111 domain-containing protein</fullName>
    </submittedName>
</protein>
<dbReference type="InterPro" id="IPR025184">
    <property type="entry name" value="AadA_C"/>
</dbReference>
<comment type="caution">
    <text evidence="4">The sequence shown here is derived from an EMBL/GenBank/DDBJ whole genome shotgun (WGS) entry which is preliminary data.</text>
</comment>
<proteinExistence type="predicted"/>
<evidence type="ECO:0000313" key="5">
    <source>
        <dbReference type="Proteomes" id="UP000721415"/>
    </source>
</evidence>
<sequence>MIQNRVKHYLQKINHVIKKVLQEQYIGTYLHGSLVQNDFAWNRSDIDLIILINGTLEEKMKLDLLAKIDALSQQGPKKGIELSILNTADLENNGQNISYEFHYSPYWMVNIRQEGWEKKPKEERIDPDLLSHLYNIRVQGQVVEGPPIQTVFPSITERDFLESISYRKENIDLKQIDTIMNLCRRHAYDQTKQLVSKTQGLHIVKNLYPEFANLCEELLRDFKNGEIEINHGCLSEIKNLMLRMGLEGVSHE</sequence>
<dbReference type="Proteomes" id="UP000721415">
    <property type="component" value="Unassembled WGS sequence"/>
</dbReference>
<dbReference type="InterPro" id="IPR041633">
    <property type="entry name" value="Polbeta"/>
</dbReference>
<feature type="domain" description="Adenylyltransferase AadA C-terminal" evidence="2">
    <location>
        <begin position="150"/>
        <end position="241"/>
    </location>
</feature>
<organism evidence="4 5">
    <name type="scientific">Facklamia lactis</name>
    <dbReference type="NCBI Taxonomy" id="2749967"/>
    <lineage>
        <taxon>Bacteria</taxon>
        <taxon>Bacillati</taxon>
        <taxon>Bacillota</taxon>
        <taxon>Bacilli</taxon>
        <taxon>Lactobacillales</taxon>
        <taxon>Aerococcaceae</taxon>
        <taxon>Facklamia</taxon>
    </lineage>
</organism>
<dbReference type="Pfam" id="PF13427">
    <property type="entry name" value="AadA_C"/>
    <property type="match status" value="1"/>
</dbReference>
<dbReference type="SUPFAM" id="SSF81301">
    <property type="entry name" value="Nucleotidyltransferase"/>
    <property type="match status" value="1"/>
</dbReference>
<accession>A0ABS0LRX5</accession>
<dbReference type="RefSeq" id="WP_197115834.1">
    <property type="nucleotide sequence ID" value="NZ_JACBXQ010000005.1"/>
</dbReference>
<dbReference type="Pfam" id="PF18765">
    <property type="entry name" value="Polbeta"/>
    <property type="match status" value="1"/>
</dbReference>
<evidence type="ECO:0000259" key="2">
    <source>
        <dbReference type="Pfam" id="PF13427"/>
    </source>
</evidence>
<dbReference type="InterPro" id="IPR043519">
    <property type="entry name" value="NT_sf"/>
</dbReference>